<dbReference type="Pfam" id="PF01406">
    <property type="entry name" value="tRNA-synt_1e"/>
    <property type="match status" value="1"/>
</dbReference>
<evidence type="ECO:0000256" key="5">
    <source>
        <dbReference type="ARBA" id="ARBA00022723"/>
    </source>
</evidence>
<dbReference type="HAMAP" id="MF_01697">
    <property type="entry name" value="MshC"/>
    <property type="match status" value="1"/>
</dbReference>
<feature type="binding site" evidence="10">
    <location>
        <position position="43"/>
    </location>
    <ligand>
        <name>Zn(2+)</name>
        <dbReference type="ChEBI" id="CHEBI:29105"/>
    </ligand>
</feature>
<feature type="short sequence motif" description="'ERGGDP' region" evidence="10">
    <location>
        <begin position="201"/>
        <end position="206"/>
    </location>
</feature>
<dbReference type="EC" id="6.3.1.13" evidence="10"/>
<comment type="function">
    <text evidence="1 10">Catalyzes the ATP-dependent condensation of GlcN-Ins and L-cysteine to form L-Cys-GlcN-Ins.</text>
</comment>
<organism evidence="12 13">
    <name type="scientific">Arthrobacter pigmenti</name>
    <dbReference type="NCBI Taxonomy" id="271432"/>
    <lineage>
        <taxon>Bacteria</taxon>
        <taxon>Bacillati</taxon>
        <taxon>Actinomycetota</taxon>
        <taxon>Actinomycetes</taxon>
        <taxon>Micrococcales</taxon>
        <taxon>Micrococcaceae</taxon>
        <taxon>Arthrobacter</taxon>
    </lineage>
</organism>
<dbReference type="EMBL" id="JAATJL010000001">
    <property type="protein sequence ID" value="NJC22357.1"/>
    <property type="molecule type" value="Genomic_DNA"/>
</dbReference>
<dbReference type="Gene3D" id="3.40.50.620">
    <property type="entry name" value="HUPs"/>
    <property type="match status" value="1"/>
</dbReference>
<evidence type="ECO:0000256" key="10">
    <source>
        <dbReference type="HAMAP-Rule" id="MF_01697"/>
    </source>
</evidence>
<evidence type="ECO:0000313" key="13">
    <source>
        <dbReference type="Proteomes" id="UP000547458"/>
    </source>
</evidence>
<comment type="caution">
    <text evidence="12">The sequence shown here is derived from an EMBL/GenBank/DDBJ whole genome shotgun (WGS) entry which is preliminary data.</text>
</comment>
<keyword evidence="4 10" id="KW-0436">Ligase</keyword>
<keyword evidence="7 10" id="KW-0862">Zinc</keyword>
<comment type="subunit">
    <text evidence="3 10">Monomer.</text>
</comment>
<feature type="binding site" evidence="10">
    <location>
        <position position="246"/>
    </location>
    <ligand>
        <name>Zn(2+)</name>
        <dbReference type="ChEBI" id="CHEBI:29105"/>
    </ligand>
</feature>
<evidence type="ECO:0000256" key="1">
    <source>
        <dbReference type="ARBA" id="ARBA00003679"/>
    </source>
</evidence>
<dbReference type="GO" id="GO:0005524">
    <property type="term" value="F:ATP binding"/>
    <property type="evidence" value="ECO:0007669"/>
    <property type="project" value="UniProtKB-KW"/>
</dbReference>
<feature type="binding site" evidence="10">
    <location>
        <begin position="264"/>
        <end position="266"/>
    </location>
    <ligand>
        <name>L-cysteinyl-5'-AMP</name>
        <dbReference type="ChEBI" id="CHEBI:144924"/>
    </ligand>
</feature>
<evidence type="ECO:0000256" key="9">
    <source>
        <dbReference type="ARBA" id="ARBA00048350"/>
    </source>
</evidence>
<dbReference type="GO" id="GO:0004817">
    <property type="term" value="F:cysteine-tRNA ligase activity"/>
    <property type="evidence" value="ECO:0007669"/>
    <property type="project" value="TreeGrafter"/>
</dbReference>
<dbReference type="GO" id="GO:0005829">
    <property type="term" value="C:cytosol"/>
    <property type="evidence" value="ECO:0007669"/>
    <property type="project" value="TreeGrafter"/>
</dbReference>
<feature type="binding site" evidence="10">
    <location>
        <position position="58"/>
    </location>
    <ligand>
        <name>L-cysteinyl-5'-AMP</name>
        <dbReference type="ChEBI" id="CHEBI:144924"/>
    </ligand>
</feature>
<dbReference type="Proteomes" id="UP000547458">
    <property type="component" value="Unassembled WGS sequence"/>
</dbReference>
<dbReference type="InterPro" id="IPR024909">
    <property type="entry name" value="Cys-tRNA/MSH_ligase"/>
</dbReference>
<feature type="binding site" evidence="10">
    <location>
        <begin position="43"/>
        <end position="46"/>
    </location>
    <ligand>
        <name>L-cysteinyl-5'-AMP</name>
        <dbReference type="ChEBI" id="CHEBI:144924"/>
    </ligand>
</feature>
<proteinExistence type="inferred from homology"/>
<dbReference type="InterPro" id="IPR017812">
    <property type="entry name" value="Mycothiol_ligase_MshC"/>
</dbReference>
<sequence>MISWNSRSVPNLPGSSAAICLWDSAKETLVELPHDPQQGLYVCGITPYDATHMGHAATYVAFDLLNRLWRDAGAEVNYVQNVTDIDDPLLERAAATGVEWTELAQSQTDLFRTDMEALNVLAPAHYVGAVESIGSIVPVIESLLAANLAYRVPGSDSEPDGDIYFSVDGAAARTSESSEAEWRPGFISHLTTDQMLPLFRERGGDPDRPGKRNPLDPLLWRMARESEPSWEAASLGRGRPGWHIECSVIALQFLKTPFAVQGGGADLMFPHHEMSSGHAQAISGRPLAGHYAHAGMVGLDGEKMSKSKGNLVLVSALRQAGTDPAAIRLAILANHYRSDWSWTAEGLRAAGARLDAWRAALGTATVGSVEDLLGSIRGALANDLDAPGALLAVDKWCTLTAHQKGTDDGARLAAAAFDALLGVRLKD</sequence>
<dbReference type="PANTHER" id="PTHR10890:SF3">
    <property type="entry name" value="CYSTEINE--TRNA LIGASE, CYTOPLASMIC"/>
    <property type="match status" value="1"/>
</dbReference>
<keyword evidence="13" id="KW-1185">Reference proteome</keyword>
<dbReference type="GO" id="GO:0035446">
    <property type="term" value="F:cysteine-glucosaminylinositol ligase activity"/>
    <property type="evidence" value="ECO:0007669"/>
    <property type="project" value="UniProtKB-UniRule"/>
</dbReference>
<feature type="binding site" evidence="10">
    <location>
        <begin position="81"/>
        <end position="83"/>
    </location>
    <ligand>
        <name>L-cysteinyl-5'-AMP</name>
        <dbReference type="ChEBI" id="CHEBI:144924"/>
    </ligand>
</feature>
<dbReference type="PRINTS" id="PR00983">
    <property type="entry name" value="TRNASYNTHCYS"/>
</dbReference>
<evidence type="ECO:0000256" key="4">
    <source>
        <dbReference type="ARBA" id="ARBA00022598"/>
    </source>
</evidence>
<accession>A0A846RQB8</accession>
<keyword evidence="5 10" id="KW-0479">Metal-binding</keyword>
<feature type="short sequence motif" description="'HIGH' region" evidence="10">
    <location>
        <begin position="45"/>
        <end position="55"/>
    </location>
</feature>
<dbReference type="PANTHER" id="PTHR10890">
    <property type="entry name" value="CYSTEINYL-TRNA SYNTHETASE"/>
    <property type="match status" value="1"/>
</dbReference>
<feature type="binding site" evidence="10">
    <location>
        <position position="297"/>
    </location>
    <ligand>
        <name>L-cysteinyl-5'-AMP</name>
        <dbReference type="ChEBI" id="CHEBI:144924"/>
    </ligand>
</feature>
<dbReference type="GO" id="GO:0006423">
    <property type="term" value="P:cysteinyl-tRNA aminoacylation"/>
    <property type="evidence" value="ECO:0007669"/>
    <property type="project" value="TreeGrafter"/>
</dbReference>
<dbReference type="RefSeq" id="WP_167992903.1">
    <property type="nucleotide sequence ID" value="NZ_JAATJL010000001.1"/>
</dbReference>
<dbReference type="GO" id="GO:0010125">
    <property type="term" value="P:mycothiol biosynthetic process"/>
    <property type="evidence" value="ECO:0007669"/>
    <property type="project" value="UniProtKB-UniRule"/>
</dbReference>
<dbReference type="InterPro" id="IPR014729">
    <property type="entry name" value="Rossmann-like_a/b/a_fold"/>
</dbReference>
<dbReference type="Gene3D" id="1.20.120.640">
    <property type="entry name" value="Anticodon-binding domain of a subclass of class I aminoacyl-tRNA synthetases"/>
    <property type="match status" value="1"/>
</dbReference>
<keyword evidence="8 10" id="KW-0067">ATP-binding</keyword>
<evidence type="ECO:0000256" key="8">
    <source>
        <dbReference type="ARBA" id="ARBA00022840"/>
    </source>
</evidence>
<comment type="catalytic activity">
    <reaction evidence="9 10">
        <text>1D-myo-inositol 2-amino-2-deoxy-alpha-D-glucopyranoside + L-cysteine + ATP = 1D-myo-inositol 2-(L-cysteinylamino)-2-deoxy-alpha-D-glucopyranoside + AMP + diphosphate + H(+)</text>
        <dbReference type="Rhea" id="RHEA:26176"/>
        <dbReference type="ChEBI" id="CHEBI:15378"/>
        <dbReference type="ChEBI" id="CHEBI:30616"/>
        <dbReference type="ChEBI" id="CHEBI:33019"/>
        <dbReference type="ChEBI" id="CHEBI:35235"/>
        <dbReference type="ChEBI" id="CHEBI:58886"/>
        <dbReference type="ChEBI" id="CHEBI:58887"/>
        <dbReference type="ChEBI" id="CHEBI:456215"/>
        <dbReference type="EC" id="6.3.1.13"/>
    </reaction>
</comment>
<feature type="domain" description="tRNA synthetases class I catalytic" evidence="11">
    <location>
        <begin position="37"/>
        <end position="350"/>
    </location>
</feature>
<dbReference type="NCBIfam" id="TIGR03447">
    <property type="entry name" value="mycothiol_MshC"/>
    <property type="match status" value="1"/>
</dbReference>
<name>A0A846RQB8_9MICC</name>
<keyword evidence="6 10" id="KW-0547">Nucleotide-binding</keyword>
<dbReference type="AlphaFoldDB" id="A0A846RQB8"/>
<protein>
    <recommendedName>
        <fullName evidence="10">L-cysteine:1D-myo-inositol 2-amino-2-deoxy-alpha-D-glucopyranoside ligase</fullName>
        <shortName evidence="10">L-Cys:GlcN-Ins ligase</shortName>
        <ecNumber evidence="10">6.3.1.13</ecNumber>
    </recommendedName>
    <alternativeName>
        <fullName evidence="10">Mycothiol ligase</fullName>
        <shortName evidence="10">MSH ligase</shortName>
    </alternativeName>
</protein>
<comment type="cofactor">
    <cofactor evidence="10">
        <name>Zn(2+)</name>
        <dbReference type="ChEBI" id="CHEBI:29105"/>
    </cofactor>
    <text evidence="10">Binds 1 zinc ion per subunit.</text>
</comment>
<dbReference type="GO" id="GO:0008270">
    <property type="term" value="F:zinc ion binding"/>
    <property type="evidence" value="ECO:0007669"/>
    <property type="project" value="UniProtKB-UniRule"/>
</dbReference>
<evidence type="ECO:0000256" key="3">
    <source>
        <dbReference type="ARBA" id="ARBA00011245"/>
    </source>
</evidence>
<reference evidence="12 13" key="1">
    <citation type="submission" date="2020-03" db="EMBL/GenBank/DDBJ databases">
        <title>Sequencing the genomes of 1000 actinobacteria strains.</title>
        <authorList>
            <person name="Klenk H.-P."/>
        </authorList>
    </citation>
    <scope>NUCLEOTIDE SEQUENCE [LARGE SCALE GENOMIC DNA]</scope>
    <source>
        <strain evidence="12 13">DSM 16403</strain>
    </source>
</reference>
<dbReference type="SUPFAM" id="SSF52374">
    <property type="entry name" value="Nucleotidylyl transferase"/>
    <property type="match status" value="1"/>
</dbReference>
<feature type="binding site" evidence="10">
    <location>
        <position position="271"/>
    </location>
    <ligand>
        <name>Zn(2+)</name>
        <dbReference type="ChEBI" id="CHEBI:29105"/>
    </ligand>
</feature>
<gene>
    <name evidence="10" type="primary">mshC</name>
    <name evidence="12" type="ORF">BJ994_001433</name>
</gene>
<evidence type="ECO:0000259" key="11">
    <source>
        <dbReference type="Pfam" id="PF01406"/>
    </source>
</evidence>
<evidence type="ECO:0000256" key="7">
    <source>
        <dbReference type="ARBA" id="ARBA00022833"/>
    </source>
</evidence>
<evidence type="ECO:0000256" key="2">
    <source>
        <dbReference type="ARBA" id="ARBA00007723"/>
    </source>
</evidence>
<evidence type="ECO:0000256" key="6">
    <source>
        <dbReference type="ARBA" id="ARBA00022741"/>
    </source>
</evidence>
<feature type="short sequence motif" description="'KMSKS' region" evidence="10">
    <location>
        <begin position="303"/>
        <end position="307"/>
    </location>
</feature>
<evidence type="ECO:0000313" key="12">
    <source>
        <dbReference type="EMBL" id="NJC22357.1"/>
    </source>
</evidence>
<dbReference type="InterPro" id="IPR032678">
    <property type="entry name" value="tRNA-synt_1_cat_dom"/>
</dbReference>
<comment type="similarity">
    <text evidence="2 10">Belongs to the class-I aminoacyl-tRNA synthetase family. MshC subfamily.</text>
</comment>
<feature type="binding site" evidence="10">
    <location>
        <position position="242"/>
    </location>
    <ligand>
        <name>L-cysteinyl-5'-AMP</name>
        <dbReference type="ChEBI" id="CHEBI:144924"/>
    </ligand>
</feature>